<accession>A0ABN5XII8</accession>
<dbReference type="GeneID" id="66131176"/>
<dbReference type="Pfam" id="PF01966">
    <property type="entry name" value="HD"/>
    <property type="match status" value="1"/>
</dbReference>
<gene>
    <name evidence="2" type="ORF">MchiMG62_16490</name>
</gene>
<dbReference type="RefSeq" id="WP_221056573.1">
    <property type="nucleotide sequence ID" value="NZ_AP019781.1"/>
</dbReference>
<dbReference type="PANTHER" id="PTHR38659">
    <property type="entry name" value="METAL-DEPENDENT PHOSPHOHYDROLASE"/>
    <property type="match status" value="1"/>
</dbReference>
<evidence type="ECO:0000313" key="2">
    <source>
        <dbReference type="EMBL" id="BBL68468.1"/>
    </source>
</evidence>
<dbReference type="NCBIfam" id="TIGR00277">
    <property type="entry name" value="HDIG"/>
    <property type="match status" value="1"/>
</dbReference>
<reference evidence="2 3" key="1">
    <citation type="submission" date="2019-06" db="EMBL/GenBank/DDBJ databases">
        <title>Complete genome sequence of Methanoculleus chikugoensis strain MG62.</title>
        <authorList>
            <person name="Asakawa S."/>
            <person name="Dianou D."/>
        </authorList>
    </citation>
    <scope>NUCLEOTIDE SEQUENCE [LARGE SCALE GENOMIC DNA]</scope>
    <source>
        <strain evidence="2 3">MG62</strain>
    </source>
</reference>
<feature type="domain" description="HD" evidence="1">
    <location>
        <begin position="21"/>
        <end position="107"/>
    </location>
</feature>
<sequence>MERDGALALLRRYVTSPSHIIHSHATAAIMRKVAEQLGEDAATWEVIGLLHDIDYDVVGGDMERHGVEGYRILVENGVPEEIADVVRRHNHMLFGDYVRPVEVALQAADSASGLIIACALVKGGAIDEVTPRTVKKKFKEKSFAAGCERERIRMIESLMDMETFYRLAIEGLAEVRGDVGLG</sequence>
<name>A0ABN5XII8_9EURY</name>
<dbReference type="PANTHER" id="PTHR38659:SF2">
    <property type="entry name" value="HDIG DOMAIN PROTEIN"/>
    <property type="match status" value="1"/>
</dbReference>
<organism evidence="2 3">
    <name type="scientific">Methanoculleus chikugoensis</name>
    <dbReference type="NCBI Taxonomy" id="118126"/>
    <lineage>
        <taxon>Archaea</taxon>
        <taxon>Methanobacteriati</taxon>
        <taxon>Methanobacteriota</taxon>
        <taxon>Stenosarchaea group</taxon>
        <taxon>Methanomicrobia</taxon>
        <taxon>Methanomicrobiales</taxon>
        <taxon>Methanomicrobiaceae</taxon>
        <taxon>Methanoculleus</taxon>
    </lineage>
</organism>
<evidence type="ECO:0000259" key="1">
    <source>
        <dbReference type="Pfam" id="PF01966"/>
    </source>
</evidence>
<proteinExistence type="predicted"/>
<keyword evidence="3" id="KW-1185">Reference proteome</keyword>
<dbReference type="EMBL" id="AP019781">
    <property type="protein sequence ID" value="BBL68468.1"/>
    <property type="molecule type" value="Genomic_DNA"/>
</dbReference>
<dbReference type="InterPro" id="IPR006675">
    <property type="entry name" value="HDIG_dom"/>
</dbReference>
<protein>
    <submittedName>
        <fullName evidence="2">Phosphohydrolase</fullName>
    </submittedName>
</protein>
<evidence type="ECO:0000313" key="3">
    <source>
        <dbReference type="Proteomes" id="UP000824969"/>
    </source>
</evidence>
<dbReference type="Proteomes" id="UP000824969">
    <property type="component" value="Chromosome"/>
</dbReference>
<dbReference type="InterPro" id="IPR006674">
    <property type="entry name" value="HD_domain"/>
</dbReference>